<sequence>MTEKNRYWVALIVLMWMSATLRVLGHSEPTKWALLVAGSNGYENYRHQADVCHAYQILKKGGLKDENIIVFMYDDIALHPDNPRRGVIINHPNGSDVYHGVPKDYIGDEGNDVNFFCST</sequence>
<keyword evidence="4" id="KW-1185">Reference proteome</keyword>
<accession>A0A9D4Y3X8</accession>
<proteinExistence type="inferred from homology"/>
<dbReference type="Proteomes" id="UP001058974">
    <property type="component" value="Chromosome 3"/>
</dbReference>
<dbReference type="PANTHER" id="PTHR12000">
    <property type="entry name" value="HEMOGLOBINASE FAMILY MEMBER"/>
    <property type="match status" value="1"/>
</dbReference>
<organism evidence="3 4">
    <name type="scientific">Pisum sativum</name>
    <name type="common">Garden pea</name>
    <name type="synonym">Lathyrus oleraceus</name>
    <dbReference type="NCBI Taxonomy" id="3888"/>
    <lineage>
        <taxon>Eukaryota</taxon>
        <taxon>Viridiplantae</taxon>
        <taxon>Streptophyta</taxon>
        <taxon>Embryophyta</taxon>
        <taxon>Tracheophyta</taxon>
        <taxon>Spermatophyta</taxon>
        <taxon>Magnoliopsida</taxon>
        <taxon>eudicotyledons</taxon>
        <taxon>Gunneridae</taxon>
        <taxon>Pentapetalae</taxon>
        <taxon>rosids</taxon>
        <taxon>fabids</taxon>
        <taxon>Fabales</taxon>
        <taxon>Fabaceae</taxon>
        <taxon>Papilionoideae</taxon>
        <taxon>50 kb inversion clade</taxon>
        <taxon>NPAAA clade</taxon>
        <taxon>Hologalegina</taxon>
        <taxon>IRL clade</taxon>
        <taxon>Fabeae</taxon>
        <taxon>Lathyrus</taxon>
    </lineage>
</organism>
<dbReference type="Gene3D" id="3.40.50.1460">
    <property type="match status" value="1"/>
</dbReference>
<dbReference type="Gramene" id="Psat3g155760.1">
    <property type="protein sequence ID" value="Psat3g155760.1.cds"/>
    <property type="gene ID" value="Psat3g155760"/>
</dbReference>
<evidence type="ECO:0000313" key="4">
    <source>
        <dbReference type="Proteomes" id="UP001058974"/>
    </source>
</evidence>
<evidence type="ECO:0000256" key="2">
    <source>
        <dbReference type="SAM" id="Phobius"/>
    </source>
</evidence>
<comment type="caution">
    <text evidence="3">The sequence shown here is derived from an EMBL/GenBank/DDBJ whole genome shotgun (WGS) entry which is preliminary data.</text>
</comment>
<dbReference type="GO" id="GO:0006624">
    <property type="term" value="P:vacuolar protein processing"/>
    <property type="evidence" value="ECO:0007669"/>
    <property type="project" value="TreeGrafter"/>
</dbReference>
<name>A0A9D4Y3X8_PEA</name>
<dbReference type="InterPro" id="IPR001096">
    <property type="entry name" value="Peptidase_C13"/>
</dbReference>
<dbReference type="PRINTS" id="PR00776">
    <property type="entry name" value="HEMOGLOBNASE"/>
</dbReference>
<comment type="similarity">
    <text evidence="1">Belongs to the peptidase C13 family.</text>
</comment>
<evidence type="ECO:0008006" key="5">
    <source>
        <dbReference type="Google" id="ProtNLM"/>
    </source>
</evidence>
<dbReference type="PANTHER" id="PTHR12000:SF52">
    <property type="entry name" value="LEGUMAIN PROTEIN-RELATED"/>
    <property type="match status" value="1"/>
</dbReference>
<reference evidence="3 4" key="1">
    <citation type="journal article" date="2022" name="Nat. Genet.">
        <title>Improved pea reference genome and pan-genome highlight genomic features and evolutionary characteristics.</title>
        <authorList>
            <person name="Yang T."/>
            <person name="Liu R."/>
            <person name="Luo Y."/>
            <person name="Hu S."/>
            <person name="Wang D."/>
            <person name="Wang C."/>
            <person name="Pandey M.K."/>
            <person name="Ge S."/>
            <person name="Xu Q."/>
            <person name="Li N."/>
            <person name="Li G."/>
            <person name="Huang Y."/>
            <person name="Saxena R.K."/>
            <person name="Ji Y."/>
            <person name="Li M."/>
            <person name="Yan X."/>
            <person name="He Y."/>
            <person name="Liu Y."/>
            <person name="Wang X."/>
            <person name="Xiang C."/>
            <person name="Varshney R.K."/>
            <person name="Ding H."/>
            <person name="Gao S."/>
            <person name="Zong X."/>
        </authorList>
    </citation>
    <scope>NUCLEOTIDE SEQUENCE [LARGE SCALE GENOMIC DNA]</scope>
    <source>
        <strain evidence="3 4">cv. Zhongwan 6</strain>
    </source>
</reference>
<dbReference type="GO" id="GO:0051603">
    <property type="term" value="P:proteolysis involved in protein catabolic process"/>
    <property type="evidence" value="ECO:0007669"/>
    <property type="project" value="TreeGrafter"/>
</dbReference>
<gene>
    <name evidence="3" type="ORF">KIW84_034893</name>
</gene>
<keyword evidence="2" id="KW-1133">Transmembrane helix</keyword>
<evidence type="ECO:0000256" key="1">
    <source>
        <dbReference type="ARBA" id="ARBA00009941"/>
    </source>
</evidence>
<keyword evidence="2" id="KW-0472">Membrane</keyword>
<feature type="transmembrane region" description="Helical" evidence="2">
    <location>
        <begin position="6"/>
        <end position="24"/>
    </location>
</feature>
<protein>
    <recommendedName>
        <fullName evidence="5">Vacuolar processing enzyme</fullName>
    </recommendedName>
</protein>
<keyword evidence="2" id="KW-0812">Transmembrane</keyword>
<dbReference type="Gramene" id="Psat03G0489300-T2">
    <property type="protein sequence ID" value="KAI5430480.1"/>
    <property type="gene ID" value="KIW84_034893"/>
</dbReference>
<dbReference type="Gramene" id="PSAT_LOCUS11732_t1">
    <property type="protein sequence ID" value="CAL5191801.1"/>
    <property type="gene ID" value="PSAT_LOCUS11732"/>
</dbReference>
<dbReference type="Pfam" id="PF01650">
    <property type="entry name" value="Peptidase_C13"/>
    <property type="match status" value="1"/>
</dbReference>
<dbReference type="GO" id="GO:0004197">
    <property type="term" value="F:cysteine-type endopeptidase activity"/>
    <property type="evidence" value="ECO:0007669"/>
    <property type="project" value="TreeGrafter"/>
</dbReference>
<evidence type="ECO:0000313" key="3">
    <source>
        <dbReference type="EMBL" id="KAI5430480.1"/>
    </source>
</evidence>
<dbReference type="EMBL" id="JAMSHJ010000003">
    <property type="protein sequence ID" value="KAI5430480.1"/>
    <property type="molecule type" value="Genomic_DNA"/>
</dbReference>
<dbReference type="AlphaFoldDB" id="A0A9D4Y3X8"/>
<dbReference type="GO" id="GO:0005773">
    <property type="term" value="C:vacuole"/>
    <property type="evidence" value="ECO:0007669"/>
    <property type="project" value="GOC"/>
</dbReference>